<evidence type="ECO:0000313" key="3">
    <source>
        <dbReference type="Proteomes" id="UP000813463"/>
    </source>
</evidence>
<dbReference type="RefSeq" id="XP_056698764.1">
    <property type="nucleotide sequence ID" value="XM_056842786.1"/>
</dbReference>
<dbReference type="InterPro" id="IPR002156">
    <property type="entry name" value="RNaseH_domain"/>
</dbReference>
<protein>
    <recommendedName>
        <fullName evidence="5">Reverse transcriptase zinc-binding domain-containing protein</fullName>
    </recommendedName>
</protein>
<evidence type="ECO:0000313" key="4">
    <source>
        <dbReference type="RefSeq" id="XP_056698764.1"/>
    </source>
</evidence>
<dbReference type="CDD" id="cd06222">
    <property type="entry name" value="RNase_H_like"/>
    <property type="match status" value="1"/>
</dbReference>
<dbReference type="InterPro" id="IPR044730">
    <property type="entry name" value="RNase_H-like_dom_plant"/>
</dbReference>
<dbReference type="Gene3D" id="3.30.420.10">
    <property type="entry name" value="Ribonuclease H-like superfamily/Ribonuclease H"/>
    <property type="match status" value="1"/>
</dbReference>
<evidence type="ECO:0000259" key="2">
    <source>
        <dbReference type="Pfam" id="PF13966"/>
    </source>
</evidence>
<organism evidence="3 4">
    <name type="scientific">Spinacia oleracea</name>
    <name type="common">Spinach</name>
    <dbReference type="NCBI Taxonomy" id="3562"/>
    <lineage>
        <taxon>Eukaryota</taxon>
        <taxon>Viridiplantae</taxon>
        <taxon>Streptophyta</taxon>
        <taxon>Embryophyta</taxon>
        <taxon>Tracheophyta</taxon>
        <taxon>Spermatophyta</taxon>
        <taxon>Magnoliopsida</taxon>
        <taxon>eudicotyledons</taxon>
        <taxon>Gunneridae</taxon>
        <taxon>Pentapetalae</taxon>
        <taxon>Caryophyllales</taxon>
        <taxon>Chenopodiaceae</taxon>
        <taxon>Chenopodioideae</taxon>
        <taxon>Anserineae</taxon>
        <taxon>Spinacia</taxon>
    </lineage>
</organism>
<feature type="domain" description="Reverse transcriptase zinc-binding" evidence="2">
    <location>
        <begin position="77"/>
        <end position="170"/>
    </location>
</feature>
<name>A0ABM3RT10_SPIOL</name>
<dbReference type="SUPFAM" id="SSF53098">
    <property type="entry name" value="Ribonuclease H-like"/>
    <property type="match status" value="1"/>
</dbReference>
<dbReference type="InterPro" id="IPR036397">
    <property type="entry name" value="RNaseH_sf"/>
</dbReference>
<keyword evidence="3" id="KW-1185">Reference proteome</keyword>
<dbReference type="InterPro" id="IPR026960">
    <property type="entry name" value="RVT-Znf"/>
</dbReference>
<reference evidence="4" key="2">
    <citation type="submission" date="2025-08" db="UniProtKB">
        <authorList>
            <consortium name="RefSeq"/>
        </authorList>
    </citation>
    <scope>IDENTIFICATION</scope>
    <source>
        <tissue evidence="4">Leaf</tissue>
    </source>
</reference>
<accession>A0ABM3RT10</accession>
<evidence type="ECO:0008006" key="5">
    <source>
        <dbReference type="Google" id="ProtNLM"/>
    </source>
</evidence>
<dbReference type="Pfam" id="PF13456">
    <property type="entry name" value="RVT_3"/>
    <property type="match status" value="1"/>
</dbReference>
<proteinExistence type="predicted"/>
<reference evidence="3" key="1">
    <citation type="journal article" date="2021" name="Nat. Commun.">
        <title>Genomic analyses provide insights into spinach domestication and the genetic basis of agronomic traits.</title>
        <authorList>
            <person name="Cai X."/>
            <person name="Sun X."/>
            <person name="Xu C."/>
            <person name="Sun H."/>
            <person name="Wang X."/>
            <person name="Ge C."/>
            <person name="Zhang Z."/>
            <person name="Wang Q."/>
            <person name="Fei Z."/>
            <person name="Jiao C."/>
            <person name="Wang Q."/>
        </authorList>
    </citation>
    <scope>NUCLEOTIDE SEQUENCE [LARGE SCALE GENOMIC DNA]</scope>
    <source>
        <strain evidence="3">cv. Varoflay</strain>
    </source>
</reference>
<gene>
    <name evidence="4" type="primary">LOC110775849</name>
</gene>
<dbReference type="Proteomes" id="UP000813463">
    <property type="component" value="Chromosome 4"/>
</dbReference>
<dbReference type="InterPro" id="IPR012337">
    <property type="entry name" value="RNaseH-like_sf"/>
</dbReference>
<sequence length="414" mass="47061">MPWVGGKIPEVRSNQTIGPSSKWRVSEFIYRDSSSWKANLVRERFVWKDAWSILAMEVPKEEGEDYRYWNFTKSGRFSVSSGYDYLFNKYAVDSRTLDDHDLVALRLIWKLNILPKWKYFVWKIFYDGLAVKVNLVRRGLNCDTMCNYCGLGEEDLQHVLRFCSVAELSWNTSSLRINPFENESWPLRKWLRSYILLYHSEDGWNGGRLQNFIALLWSLWKVRNARVFRGEGGHPGAVFAMLENQLQEVGTFTSGREESPIGGPREPPGYHMVHIGREKAFHNGLECDLACQKSGKAGWGMAISSNLLFEGETAGDHGRAVSSVHAEAKACLLALTWASNRQISQLRVNTDSAALISYLHMGKVSDISIVGTIGDIKAMGCRFRQCTILKVPRQEVDKADNVARRCSILGYSIP</sequence>
<dbReference type="Pfam" id="PF13966">
    <property type="entry name" value="zf-RVT"/>
    <property type="match status" value="1"/>
</dbReference>
<feature type="domain" description="RNase H type-1" evidence="1">
    <location>
        <begin position="292"/>
        <end position="406"/>
    </location>
</feature>
<evidence type="ECO:0000259" key="1">
    <source>
        <dbReference type="Pfam" id="PF13456"/>
    </source>
</evidence>
<dbReference type="GeneID" id="110775849"/>